<feature type="domain" description="Carbohydrate kinase PfkB" evidence="1">
    <location>
        <begin position="173"/>
        <end position="275"/>
    </location>
</feature>
<dbReference type="PANTHER" id="PTHR47098:SF1">
    <property type="entry name" value="PFKB FAMILY CARBOHYDRATE KINASE SUPERFAMILY (AFU_ORTHOLOGUE AFUA_4G09500)"/>
    <property type="match status" value="1"/>
</dbReference>
<dbReference type="InterPro" id="IPR011611">
    <property type="entry name" value="PfkB_dom"/>
</dbReference>
<dbReference type="OrthoDB" id="497927at2759"/>
<dbReference type="EMBL" id="JAPQKR010000012">
    <property type="protein sequence ID" value="KAJ5203882.1"/>
    <property type="molecule type" value="Genomic_DNA"/>
</dbReference>
<evidence type="ECO:0000313" key="3">
    <source>
        <dbReference type="Proteomes" id="UP001150904"/>
    </source>
</evidence>
<evidence type="ECO:0000259" key="1">
    <source>
        <dbReference type="Pfam" id="PF00294"/>
    </source>
</evidence>
<reference evidence="2" key="2">
    <citation type="journal article" date="2023" name="IMA Fungus">
        <title>Comparative genomic study of the Penicillium genus elucidates a diverse pangenome and 15 lateral gene transfer events.</title>
        <authorList>
            <person name="Petersen C."/>
            <person name="Sorensen T."/>
            <person name="Nielsen M.R."/>
            <person name="Sondergaard T.E."/>
            <person name="Sorensen J.L."/>
            <person name="Fitzpatrick D.A."/>
            <person name="Frisvad J.C."/>
            <person name="Nielsen K.L."/>
        </authorList>
    </citation>
    <scope>NUCLEOTIDE SEQUENCE</scope>
    <source>
        <strain evidence="2">IBT 15544</strain>
    </source>
</reference>
<gene>
    <name evidence="2" type="ORF">N7498_004761</name>
</gene>
<organism evidence="2 3">
    <name type="scientific">Penicillium cinerascens</name>
    <dbReference type="NCBI Taxonomy" id="70096"/>
    <lineage>
        <taxon>Eukaryota</taxon>
        <taxon>Fungi</taxon>
        <taxon>Dikarya</taxon>
        <taxon>Ascomycota</taxon>
        <taxon>Pezizomycotina</taxon>
        <taxon>Eurotiomycetes</taxon>
        <taxon>Eurotiomycetidae</taxon>
        <taxon>Eurotiales</taxon>
        <taxon>Aspergillaceae</taxon>
        <taxon>Penicillium</taxon>
    </lineage>
</organism>
<dbReference type="AlphaFoldDB" id="A0A9W9SZK8"/>
<protein>
    <recommendedName>
        <fullName evidence="1">Carbohydrate kinase PfkB domain-containing protein</fullName>
    </recommendedName>
</protein>
<accession>A0A9W9SZK8</accession>
<dbReference type="RefSeq" id="XP_058308361.1">
    <property type="nucleotide sequence ID" value="XM_058451823.1"/>
</dbReference>
<dbReference type="InterPro" id="IPR029056">
    <property type="entry name" value="Ribokinase-like"/>
</dbReference>
<comment type="caution">
    <text evidence="2">The sequence shown here is derived from an EMBL/GenBank/DDBJ whole genome shotgun (WGS) entry which is preliminary data.</text>
</comment>
<dbReference type="PANTHER" id="PTHR47098">
    <property type="entry name" value="PROTEIN MAK32"/>
    <property type="match status" value="1"/>
</dbReference>
<dbReference type="GeneID" id="83179124"/>
<reference evidence="2" key="1">
    <citation type="submission" date="2022-12" db="EMBL/GenBank/DDBJ databases">
        <authorList>
            <person name="Petersen C."/>
        </authorList>
    </citation>
    <scope>NUCLEOTIDE SEQUENCE</scope>
    <source>
        <strain evidence="2">IBT 15544</strain>
    </source>
</reference>
<dbReference type="Proteomes" id="UP001150904">
    <property type="component" value="Unassembled WGS sequence"/>
</dbReference>
<evidence type="ECO:0000313" key="2">
    <source>
        <dbReference type="EMBL" id="KAJ5203882.1"/>
    </source>
</evidence>
<proteinExistence type="predicted"/>
<name>A0A9W9SZK8_9EURO</name>
<dbReference type="Pfam" id="PF00294">
    <property type="entry name" value="PfkB"/>
    <property type="match status" value="1"/>
</dbReference>
<dbReference type="Gene3D" id="3.40.1190.20">
    <property type="match status" value="1"/>
</dbReference>
<dbReference type="SUPFAM" id="SSF53613">
    <property type="entry name" value="Ribokinase-like"/>
    <property type="match status" value="1"/>
</dbReference>
<sequence length="304" mass="33603">MPGHEQEISFTSLGLVVLDEIRFPDQKPLTNILGGSATLGARLFLPGSLSYSLSWMIHVGDDFPKSVEDELRDWNSTLIIQKESDSLSTRGLLEYKDTTFGPKDFRYTTPILGVRDDSLEGTKLLASKAYHYLASPQELQTRVSNLLTLRKKVDNLARSLIIWEPAPLSFKKSIEDLAARVLERGVGPDQQGVVIVRAGEHGCFVSARDISPRWLPPYYASETRNTNISEIVDPTGAGNTFLGAYAIGYLKTGNAIEAACYGSVGASFAIEQVGIPEKAEKNGEEMWNEVSVSLRLREYMSRLL</sequence>
<keyword evidence="3" id="KW-1185">Reference proteome</keyword>